<keyword evidence="2" id="KW-1185">Reference proteome</keyword>
<reference evidence="1" key="1">
    <citation type="submission" date="2023-06" db="EMBL/GenBank/DDBJ databases">
        <authorList>
            <person name="Delattre M."/>
        </authorList>
    </citation>
    <scope>NUCLEOTIDE SEQUENCE</scope>
    <source>
        <strain evidence="1">AF72</strain>
    </source>
</reference>
<dbReference type="AlphaFoldDB" id="A0AA36CUA5"/>
<organism evidence="1 2">
    <name type="scientific">Mesorhabditis spiculigera</name>
    <dbReference type="NCBI Taxonomy" id="96644"/>
    <lineage>
        <taxon>Eukaryota</taxon>
        <taxon>Metazoa</taxon>
        <taxon>Ecdysozoa</taxon>
        <taxon>Nematoda</taxon>
        <taxon>Chromadorea</taxon>
        <taxon>Rhabditida</taxon>
        <taxon>Rhabditina</taxon>
        <taxon>Rhabditomorpha</taxon>
        <taxon>Rhabditoidea</taxon>
        <taxon>Rhabditidae</taxon>
        <taxon>Mesorhabditinae</taxon>
        <taxon>Mesorhabditis</taxon>
    </lineage>
</organism>
<evidence type="ECO:0000313" key="2">
    <source>
        <dbReference type="Proteomes" id="UP001177023"/>
    </source>
</evidence>
<evidence type="ECO:0000313" key="1">
    <source>
        <dbReference type="EMBL" id="CAJ0574491.1"/>
    </source>
</evidence>
<sequence length="70" mass="7647">MEFSDVTIVIGAVLVNRMMLPACVVGSDILPADCCWLSTHTNNARDFCYMPPSRTLAATNRIFTRPGTSP</sequence>
<protein>
    <submittedName>
        <fullName evidence="1">Uncharacterized protein</fullName>
    </submittedName>
</protein>
<accession>A0AA36CUA5</accession>
<proteinExistence type="predicted"/>
<comment type="caution">
    <text evidence="1">The sequence shown here is derived from an EMBL/GenBank/DDBJ whole genome shotgun (WGS) entry which is preliminary data.</text>
</comment>
<dbReference type="Proteomes" id="UP001177023">
    <property type="component" value="Unassembled WGS sequence"/>
</dbReference>
<feature type="non-terminal residue" evidence="1">
    <location>
        <position position="1"/>
    </location>
</feature>
<name>A0AA36CUA5_9BILA</name>
<dbReference type="EMBL" id="CATQJA010002630">
    <property type="protein sequence ID" value="CAJ0574491.1"/>
    <property type="molecule type" value="Genomic_DNA"/>
</dbReference>
<gene>
    <name evidence="1" type="ORF">MSPICULIGERA_LOCUS12824</name>
</gene>